<dbReference type="OrthoDB" id="2151789at2759"/>
<evidence type="ECO:0000313" key="9">
    <source>
        <dbReference type="RefSeq" id="XP_033535783.1"/>
    </source>
</evidence>
<keyword evidence="2" id="KW-0285">Flavoprotein</keyword>
<comment type="similarity">
    <text evidence="1">Belongs to the oxygen-dependent FAD-linked oxidoreductase family.</text>
</comment>
<dbReference type="AlphaFoldDB" id="A0A6G1G828"/>
<dbReference type="SUPFAM" id="SSF56176">
    <property type="entry name" value="FAD-binding/transporter-associated domain-like"/>
    <property type="match status" value="1"/>
</dbReference>
<dbReference type="PROSITE" id="PS51387">
    <property type="entry name" value="FAD_PCMH"/>
    <property type="match status" value="1"/>
</dbReference>
<keyword evidence="4" id="KW-0560">Oxidoreductase</keyword>
<evidence type="ECO:0000256" key="2">
    <source>
        <dbReference type="ARBA" id="ARBA00022630"/>
    </source>
</evidence>
<feature type="signal peptide" evidence="5">
    <location>
        <begin position="1"/>
        <end position="21"/>
    </location>
</feature>
<dbReference type="GeneID" id="54422873"/>
<dbReference type="Proteomes" id="UP000504638">
    <property type="component" value="Unplaced"/>
</dbReference>
<dbReference type="InterPro" id="IPR050416">
    <property type="entry name" value="FAD-linked_Oxidoreductase"/>
</dbReference>
<keyword evidence="5" id="KW-0732">Signal</keyword>
<dbReference type="InterPro" id="IPR036318">
    <property type="entry name" value="FAD-bd_PCMH-like_sf"/>
</dbReference>
<keyword evidence="3" id="KW-0274">FAD</keyword>
<keyword evidence="8" id="KW-1185">Reference proteome</keyword>
<evidence type="ECO:0000256" key="4">
    <source>
        <dbReference type="ARBA" id="ARBA00023002"/>
    </source>
</evidence>
<gene>
    <name evidence="7 9" type="ORF">P152DRAFT_499715</name>
</gene>
<dbReference type="PANTHER" id="PTHR42973:SF13">
    <property type="entry name" value="FAD-BINDING PCMH-TYPE DOMAIN-CONTAINING PROTEIN"/>
    <property type="match status" value="1"/>
</dbReference>
<dbReference type="RefSeq" id="XP_033535783.1">
    <property type="nucleotide sequence ID" value="XM_033682303.1"/>
</dbReference>
<evidence type="ECO:0000259" key="6">
    <source>
        <dbReference type="PROSITE" id="PS51387"/>
    </source>
</evidence>
<evidence type="ECO:0000256" key="5">
    <source>
        <dbReference type="SAM" id="SignalP"/>
    </source>
</evidence>
<organism evidence="7">
    <name type="scientific">Eremomyces bilateralis CBS 781.70</name>
    <dbReference type="NCBI Taxonomy" id="1392243"/>
    <lineage>
        <taxon>Eukaryota</taxon>
        <taxon>Fungi</taxon>
        <taxon>Dikarya</taxon>
        <taxon>Ascomycota</taxon>
        <taxon>Pezizomycotina</taxon>
        <taxon>Dothideomycetes</taxon>
        <taxon>Dothideomycetes incertae sedis</taxon>
        <taxon>Eremomycetales</taxon>
        <taxon>Eremomycetaceae</taxon>
        <taxon>Eremomyces</taxon>
    </lineage>
</organism>
<reference evidence="7 9" key="1">
    <citation type="submission" date="2020-01" db="EMBL/GenBank/DDBJ databases">
        <authorList>
            <consortium name="DOE Joint Genome Institute"/>
            <person name="Haridas S."/>
            <person name="Albert R."/>
            <person name="Binder M."/>
            <person name="Bloem J."/>
            <person name="Labutti K."/>
            <person name="Salamov A."/>
            <person name="Andreopoulos B."/>
            <person name="Baker S.E."/>
            <person name="Barry K."/>
            <person name="Bills G."/>
            <person name="Bluhm B.H."/>
            <person name="Cannon C."/>
            <person name="Castanera R."/>
            <person name="Culley D.E."/>
            <person name="Daum C."/>
            <person name="Ezra D."/>
            <person name="Gonzalez J.B."/>
            <person name="Henrissat B."/>
            <person name="Kuo A."/>
            <person name="Liang C."/>
            <person name="Lipzen A."/>
            <person name="Lutzoni F."/>
            <person name="Magnuson J."/>
            <person name="Mondo S."/>
            <person name="Nolan M."/>
            <person name="Ohm R."/>
            <person name="Pangilinan J."/>
            <person name="Park H.-J."/>
            <person name="Ramirez L."/>
            <person name="Alfaro M."/>
            <person name="Sun H."/>
            <person name="Tritt A."/>
            <person name="Yoshinaga Y."/>
            <person name="Zwiers L.-H."/>
            <person name="Turgeon B.G."/>
            <person name="Goodwin S.B."/>
            <person name="Spatafora J.W."/>
            <person name="Crous P.W."/>
            <person name="Grigoriev I.V."/>
        </authorList>
    </citation>
    <scope>NUCLEOTIDE SEQUENCE</scope>
    <source>
        <strain evidence="7 9">CBS 781.70</strain>
    </source>
</reference>
<reference evidence="9" key="3">
    <citation type="submission" date="2025-04" db="UniProtKB">
        <authorList>
            <consortium name="RefSeq"/>
        </authorList>
    </citation>
    <scope>IDENTIFICATION</scope>
    <source>
        <strain evidence="9">CBS 781.70</strain>
    </source>
</reference>
<dbReference type="GO" id="GO:0071949">
    <property type="term" value="F:FAD binding"/>
    <property type="evidence" value="ECO:0007669"/>
    <property type="project" value="InterPro"/>
</dbReference>
<feature type="domain" description="FAD-binding PCMH-type" evidence="6">
    <location>
        <begin position="63"/>
        <end position="235"/>
    </location>
</feature>
<dbReference type="InterPro" id="IPR016166">
    <property type="entry name" value="FAD-bd_PCMH"/>
</dbReference>
<dbReference type="Pfam" id="PF01565">
    <property type="entry name" value="FAD_binding_4"/>
    <property type="match status" value="1"/>
</dbReference>
<evidence type="ECO:0000313" key="7">
    <source>
        <dbReference type="EMBL" id="KAF1814152.1"/>
    </source>
</evidence>
<dbReference type="GO" id="GO:0016491">
    <property type="term" value="F:oxidoreductase activity"/>
    <property type="evidence" value="ECO:0007669"/>
    <property type="project" value="UniProtKB-KW"/>
</dbReference>
<dbReference type="PANTHER" id="PTHR42973">
    <property type="entry name" value="BINDING OXIDOREDUCTASE, PUTATIVE (AFU_ORTHOLOGUE AFUA_1G17690)-RELATED"/>
    <property type="match status" value="1"/>
</dbReference>
<dbReference type="EMBL" id="ML975153">
    <property type="protein sequence ID" value="KAF1814152.1"/>
    <property type="molecule type" value="Genomic_DNA"/>
</dbReference>
<sequence length="500" mass="54163">MALSKVSLALILSLFSASSLQAPTQSTVNACDALTQAIPGKLFNPRSSGYKEENDDYWNVGLSDLKPACILKPTTSQEVGKAFQVLGEYTDVNFSVKSGGHDPNPGHASSQGGILIALSKIKGTTYDKDTNLAQVKPGGQWKDVIGPLEQYGVTVGGGRLDTVGIGGYLAGGGLSFLSAQYGMAADSIVGWELVTANGSVINVNAKTHPDLAVALRGGGNQYGVTTKFSIEAHPIGKVWGGIRVYAGWAEQEVFAALHDFIANNHKDPKAAVILTSTKLVSDVETYIIFFFYDAPEAPKGAFGKFEDISSFLDLTQSDTYSELLAKNSVGADLLPTRASFRSITLPRIPSRPQFYQEIEAQWETLFKDYAESHPGSAVDIIFQPFPAVIAKNSASRGGNAMGLTENDKDRFILTITGQWTPADDDNTIWDLSKQLTDWIEQQIPHVTTPESEQYLPLFMNHAAFSQDVFGSYKDVEKFKVLQKEMDPTGFFAKRAGGFNI</sequence>
<dbReference type="InterPro" id="IPR006094">
    <property type="entry name" value="Oxid_FAD_bind_N"/>
</dbReference>
<evidence type="ECO:0000256" key="3">
    <source>
        <dbReference type="ARBA" id="ARBA00022827"/>
    </source>
</evidence>
<name>A0A6G1G828_9PEZI</name>
<evidence type="ECO:0000313" key="8">
    <source>
        <dbReference type="Proteomes" id="UP000504638"/>
    </source>
</evidence>
<proteinExistence type="inferred from homology"/>
<evidence type="ECO:0000256" key="1">
    <source>
        <dbReference type="ARBA" id="ARBA00005466"/>
    </source>
</evidence>
<reference evidence="9" key="2">
    <citation type="submission" date="2020-04" db="EMBL/GenBank/DDBJ databases">
        <authorList>
            <consortium name="NCBI Genome Project"/>
        </authorList>
    </citation>
    <scope>NUCLEOTIDE SEQUENCE</scope>
    <source>
        <strain evidence="9">CBS 781.70</strain>
    </source>
</reference>
<protein>
    <submittedName>
        <fullName evidence="7 9">FAD-binding domain-containing protein</fullName>
    </submittedName>
</protein>
<dbReference type="InterPro" id="IPR016169">
    <property type="entry name" value="FAD-bd_PCMH_sub2"/>
</dbReference>
<dbReference type="Gene3D" id="3.30.465.10">
    <property type="match status" value="1"/>
</dbReference>
<accession>A0A6G1G828</accession>
<feature type="chain" id="PRO_5044631904" evidence="5">
    <location>
        <begin position="22"/>
        <end position="500"/>
    </location>
</feature>